<name>A0A6J4L5N4_9GAMM</name>
<gene>
    <name evidence="1" type="ORF">AVDCRST_MAG71-1210</name>
</gene>
<organism evidence="1">
    <name type="scientific">uncultured Lysobacter sp</name>
    <dbReference type="NCBI Taxonomy" id="271060"/>
    <lineage>
        <taxon>Bacteria</taxon>
        <taxon>Pseudomonadati</taxon>
        <taxon>Pseudomonadota</taxon>
        <taxon>Gammaproteobacteria</taxon>
        <taxon>Lysobacterales</taxon>
        <taxon>Lysobacteraceae</taxon>
        <taxon>Lysobacter</taxon>
        <taxon>environmental samples</taxon>
    </lineage>
</organism>
<dbReference type="EMBL" id="CADCUA010000315">
    <property type="protein sequence ID" value="CAA9320042.1"/>
    <property type="molecule type" value="Genomic_DNA"/>
</dbReference>
<sequence length="38" mass="3967">MQSGITCCAKARAGNSVRALRRAGRATPANHTRVESAP</sequence>
<accession>A0A6J4L5N4</accession>
<reference evidence="1" key="1">
    <citation type="submission" date="2020-02" db="EMBL/GenBank/DDBJ databases">
        <authorList>
            <person name="Meier V. D."/>
        </authorList>
    </citation>
    <scope>NUCLEOTIDE SEQUENCE</scope>
    <source>
        <strain evidence="1">AVDCRST_MAG71</strain>
    </source>
</reference>
<evidence type="ECO:0000313" key="1">
    <source>
        <dbReference type="EMBL" id="CAA9320042.1"/>
    </source>
</evidence>
<protein>
    <submittedName>
        <fullName evidence="1">Uncharacterized protein</fullName>
    </submittedName>
</protein>
<proteinExistence type="predicted"/>
<dbReference type="AlphaFoldDB" id="A0A6J4L5N4"/>